<organism evidence="1 2">
    <name type="scientific">Candidatus Gottesmanbacteria bacterium GW2011_GWA1_43_11</name>
    <dbReference type="NCBI Taxonomy" id="1618436"/>
    <lineage>
        <taxon>Bacteria</taxon>
        <taxon>Candidatus Gottesmaniibacteriota</taxon>
    </lineage>
</organism>
<dbReference type="Proteomes" id="UP000034543">
    <property type="component" value="Unassembled WGS sequence"/>
</dbReference>
<sequence>MPPLRENGFRDHRFGPLSQPSFAHAAEGMPSCLPLTTYYLLLMGAPGQNRTAITAFAGPYSIR</sequence>
<comment type="caution">
    <text evidence="1">The sequence shown here is derived from an EMBL/GenBank/DDBJ whole genome shotgun (WGS) entry which is preliminary data.</text>
</comment>
<dbReference type="EMBL" id="LCFB01000029">
    <property type="protein sequence ID" value="KKS83954.1"/>
    <property type="molecule type" value="Genomic_DNA"/>
</dbReference>
<reference evidence="1 2" key="1">
    <citation type="journal article" date="2015" name="Nature">
        <title>rRNA introns, odd ribosomes, and small enigmatic genomes across a large radiation of phyla.</title>
        <authorList>
            <person name="Brown C.T."/>
            <person name="Hug L.A."/>
            <person name="Thomas B.C."/>
            <person name="Sharon I."/>
            <person name="Castelle C.J."/>
            <person name="Singh A."/>
            <person name="Wilkins M.J."/>
            <person name="Williams K.H."/>
            <person name="Banfield J.F."/>
        </authorList>
    </citation>
    <scope>NUCLEOTIDE SEQUENCE [LARGE SCALE GENOMIC DNA]</scope>
</reference>
<dbReference type="AlphaFoldDB" id="A0A0G1CES6"/>
<proteinExistence type="predicted"/>
<evidence type="ECO:0000313" key="1">
    <source>
        <dbReference type="EMBL" id="KKS83954.1"/>
    </source>
</evidence>
<protein>
    <submittedName>
        <fullName evidence="1">Uncharacterized protein</fullName>
    </submittedName>
</protein>
<gene>
    <name evidence="1" type="ORF">UV59_C0029G0026</name>
</gene>
<name>A0A0G1CES6_9BACT</name>
<accession>A0A0G1CES6</accession>
<evidence type="ECO:0000313" key="2">
    <source>
        <dbReference type="Proteomes" id="UP000034543"/>
    </source>
</evidence>